<dbReference type="Proteomes" id="UP000184267">
    <property type="component" value="Unassembled WGS sequence"/>
</dbReference>
<dbReference type="STRING" id="154538.A0A1M2VIN0"/>
<sequence length="282" mass="30753">MAQAVKISRPKIEYVIFDMDGLLIDSERVYTDVTNELLAPYGKEMTWDIKAGLMGKPERDAALHLLSFFPDLPPSFTLDYYLEARRTLQDQRWPSVQPLPGALKLIQHLAVHGVPIALATGSQRRNFEQKSAHLGALFDGFAGRVVCADDGLVRPGRGKPHPDIFLVAAEKFLGRRVGTGEVGEGQVSAEEMAERAKGLVFEDAIPGVQAAKRADMSGTLRSFVGDREGRAVLTCAAVVWVPDANLLSIGGEVAPTVETPDLMLKSLEEFVPEEWGLSPYGP</sequence>
<evidence type="ECO:0000313" key="2">
    <source>
        <dbReference type="Proteomes" id="UP000184267"/>
    </source>
</evidence>
<dbReference type="AlphaFoldDB" id="A0A1M2VIN0"/>
<accession>A0A1M2VIN0</accession>
<dbReference type="SFLD" id="SFLDS00003">
    <property type="entry name" value="Haloacid_Dehalogenase"/>
    <property type="match status" value="1"/>
</dbReference>
<organism evidence="1 2">
    <name type="scientific">Trametes pubescens</name>
    <name type="common">White-rot fungus</name>
    <dbReference type="NCBI Taxonomy" id="154538"/>
    <lineage>
        <taxon>Eukaryota</taxon>
        <taxon>Fungi</taxon>
        <taxon>Dikarya</taxon>
        <taxon>Basidiomycota</taxon>
        <taxon>Agaricomycotina</taxon>
        <taxon>Agaricomycetes</taxon>
        <taxon>Polyporales</taxon>
        <taxon>Polyporaceae</taxon>
        <taxon>Trametes</taxon>
    </lineage>
</organism>
<dbReference type="PANTHER" id="PTHR18901:SF38">
    <property type="entry name" value="PSEUDOURIDINE-5'-PHOSPHATASE"/>
    <property type="match status" value="1"/>
</dbReference>
<dbReference type="InterPro" id="IPR023214">
    <property type="entry name" value="HAD_sf"/>
</dbReference>
<dbReference type="GO" id="GO:0016791">
    <property type="term" value="F:phosphatase activity"/>
    <property type="evidence" value="ECO:0007669"/>
    <property type="project" value="TreeGrafter"/>
</dbReference>
<dbReference type="InterPro" id="IPR023198">
    <property type="entry name" value="PGP-like_dom2"/>
</dbReference>
<reference evidence="1 2" key="1">
    <citation type="submission" date="2016-10" db="EMBL/GenBank/DDBJ databases">
        <title>Genome sequence of the basidiomycete white-rot fungus Trametes pubescens.</title>
        <authorList>
            <person name="Makela M.R."/>
            <person name="Granchi Z."/>
            <person name="Peng M."/>
            <person name="De Vries R.P."/>
            <person name="Grigoriev I."/>
            <person name="Riley R."/>
            <person name="Hilden K."/>
        </authorList>
    </citation>
    <scope>NUCLEOTIDE SEQUENCE [LARGE SCALE GENOMIC DNA]</scope>
    <source>
        <strain evidence="1 2">FBCC735</strain>
    </source>
</reference>
<dbReference type="SFLD" id="SFLDG01129">
    <property type="entry name" value="C1.5:_HAD__Beta-PGM__Phosphata"/>
    <property type="match status" value="1"/>
</dbReference>
<dbReference type="OMA" id="IWCPHPG"/>
<dbReference type="InterPro" id="IPR036412">
    <property type="entry name" value="HAD-like_sf"/>
</dbReference>
<dbReference type="SUPFAM" id="SSF56784">
    <property type="entry name" value="HAD-like"/>
    <property type="match status" value="1"/>
</dbReference>
<dbReference type="FunFam" id="1.10.150.240:FF:000001">
    <property type="entry name" value="Haloacid dehalogenase-like hydrolase domain"/>
    <property type="match status" value="1"/>
</dbReference>
<evidence type="ECO:0000313" key="1">
    <source>
        <dbReference type="EMBL" id="OJT07428.1"/>
    </source>
</evidence>
<dbReference type="Pfam" id="PF00702">
    <property type="entry name" value="Hydrolase"/>
    <property type="match status" value="1"/>
</dbReference>
<proteinExistence type="predicted"/>
<dbReference type="OrthoDB" id="40579at2759"/>
<keyword evidence="2" id="KW-1185">Reference proteome</keyword>
<comment type="caution">
    <text evidence="1">The sequence shown here is derived from an EMBL/GenBank/DDBJ whole genome shotgun (WGS) entry which is preliminary data.</text>
</comment>
<protein>
    <recommendedName>
        <fullName evidence="3">Pseudouridine-5'-phosphatase</fullName>
    </recommendedName>
</protein>
<dbReference type="PANTHER" id="PTHR18901">
    <property type="entry name" value="2-DEOXYGLUCOSE-6-PHOSPHATE PHOSPHATASE 2"/>
    <property type="match status" value="1"/>
</dbReference>
<dbReference type="EMBL" id="MNAD01001178">
    <property type="protein sequence ID" value="OJT07428.1"/>
    <property type="molecule type" value="Genomic_DNA"/>
</dbReference>
<gene>
    <name evidence="1" type="ORF">TRAPUB_1748</name>
</gene>
<evidence type="ECO:0008006" key="3">
    <source>
        <dbReference type="Google" id="ProtNLM"/>
    </source>
</evidence>
<dbReference type="Gene3D" id="1.10.150.240">
    <property type="entry name" value="Putative phosphatase, domain 2"/>
    <property type="match status" value="1"/>
</dbReference>
<dbReference type="Gene3D" id="3.40.50.1000">
    <property type="entry name" value="HAD superfamily/HAD-like"/>
    <property type="match status" value="1"/>
</dbReference>
<name>A0A1M2VIN0_TRAPU</name>